<proteinExistence type="predicted"/>
<evidence type="ECO:0000256" key="1">
    <source>
        <dbReference type="SAM" id="Phobius"/>
    </source>
</evidence>
<keyword evidence="1" id="KW-0472">Membrane</keyword>
<name>A0A2U2J4X6_9SPHN</name>
<gene>
    <name evidence="2" type="ORF">DF286_11145</name>
</gene>
<feature type="transmembrane region" description="Helical" evidence="1">
    <location>
        <begin position="83"/>
        <end position="104"/>
    </location>
</feature>
<organism evidence="2 3">
    <name type="scientific">Allosphingosinicella humi</name>
    <dbReference type="NCBI Taxonomy" id="2068657"/>
    <lineage>
        <taxon>Bacteria</taxon>
        <taxon>Pseudomonadati</taxon>
        <taxon>Pseudomonadota</taxon>
        <taxon>Alphaproteobacteria</taxon>
        <taxon>Sphingomonadales</taxon>
        <taxon>Sphingomonadaceae</taxon>
        <taxon>Allosphingosinicella</taxon>
    </lineage>
</organism>
<reference evidence="2 3" key="1">
    <citation type="submission" date="2018-05" db="EMBL/GenBank/DDBJ databases">
        <title>Genome of Sphingosinicella humi QZX222.</title>
        <authorList>
            <person name="Qiao Z."/>
            <person name="Wang G."/>
        </authorList>
    </citation>
    <scope>NUCLEOTIDE SEQUENCE [LARGE SCALE GENOMIC DNA]</scope>
    <source>
        <strain evidence="2 3">QZX222</strain>
    </source>
</reference>
<sequence>MGAVVSAFHATFVLAATWLVLLPIGVLRAFIICDMWAWFVVPLGLPQIGVLHAFGLSLFIGLFMDPSLSAMLAREDKEASLQVFAQSVFGWLFTWAAGAAIAVML</sequence>
<dbReference type="AlphaFoldDB" id="A0A2U2J4X6"/>
<keyword evidence="3" id="KW-1185">Reference proteome</keyword>
<dbReference type="Proteomes" id="UP000245916">
    <property type="component" value="Unassembled WGS sequence"/>
</dbReference>
<dbReference type="RefSeq" id="WP_109271500.1">
    <property type="nucleotide sequence ID" value="NZ_QFFF01000001.1"/>
</dbReference>
<accession>A0A2U2J4X6</accession>
<feature type="transmembrane region" description="Helical" evidence="1">
    <location>
        <begin position="39"/>
        <end position="63"/>
    </location>
</feature>
<keyword evidence="1" id="KW-1133">Transmembrane helix</keyword>
<evidence type="ECO:0000313" key="2">
    <source>
        <dbReference type="EMBL" id="PWG03362.1"/>
    </source>
</evidence>
<comment type="caution">
    <text evidence="2">The sequence shown here is derived from an EMBL/GenBank/DDBJ whole genome shotgun (WGS) entry which is preliminary data.</text>
</comment>
<dbReference type="EMBL" id="QFFF01000001">
    <property type="protein sequence ID" value="PWG03362.1"/>
    <property type="molecule type" value="Genomic_DNA"/>
</dbReference>
<evidence type="ECO:0000313" key="3">
    <source>
        <dbReference type="Proteomes" id="UP000245916"/>
    </source>
</evidence>
<keyword evidence="1" id="KW-0812">Transmembrane</keyword>
<protein>
    <submittedName>
        <fullName evidence="2">Uncharacterized protein</fullName>
    </submittedName>
</protein>